<evidence type="ECO:0000313" key="2">
    <source>
        <dbReference type="EMBL" id="SUA99220.1"/>
    </source>
</evidence>
<gene>
    <name evidence="2" type="ORF">NCTC13350_00113</name>
</gene>
<sequence length="48" mass="5142">MFNRTPVHEIPDTPMFNRSTKVSNSRSSGVSICGCSASPGWGLFGLPD</sequence>
<dbReference type="AlphaFoldDB" id="A0A378ZR06"/>
<protein>
    <submittedName>
        <fullName evidence="2">Uncharacterized protein</fullName>
    </submittedName>
</protein>
<dbReference type="Proteomes" id="UP000255000">
    <property type="component" value="Unassembled WGS sequence"/>
</dbReference>
<proteinExistence type="predicted"/>
<evidence type="ECO:0000313" key="3">
    <source>
        <dbReference type="Proteomes" id="UP000255000"/>
    </source>
</evidence>
<feature type="region of interest" description="Disordered" evidence="1">
    <location>
        <begin position="1"/>
        <end position="22"/>
    </location>
</feature>
<reference evidence="2 3" key="1">
    <citation type="submission" date="2018-06" db="EMBL/GenBank/DDBJ databases">
        <authorList>
            <consortium name="Pathogen Informatics"/>
            <person name="Doyle S."/>
        </authorList>
    </citation>
    <scope>NUCLEOTIDE SEQUENCE [LARGE SCALE GENOMIC DNA]</scope>
    <source>
        <strain evidence="2 3">NCTC13350</strain>
    </source>
</reference>
<accession>A0A378ZR06</accession>
<evidence type="ECO:0000256" key="1">
    <source>
        <dbReference type="SAM" id="MobiDB-lite"/>
    </source>
</evidence>
<name>A0A378ZR06_9HYPH</name>
<organism evidence="2 3">
    <name type="scientific">Pannonibacter phragmitetus</name>
    <dbReference type="NCBI Taxonomy" id="121719"/>
    <lineage>
        <taxon>Bacteria</taxon>
        <taxon>Pseudomonadati</taxon>
        <taxon>Pseudomonadota</taxon>
        <taxon>Alphaproteobacteria</taxon>
        <taxon>Hyphomicrobiales</taxon>
        <taxon>Stappiaceae</taxon>
        <taxon>Pannonibacter</taxon>
    </lineage>
</organism>
<dbReference type="EMBL" id="UGSK01000001">
    <property type="protein sequence ID" value="SUA99220.1"/>
    <property type="molecule type" value="Genomic_DNA"/>
</dbReference>
<feature type="compositionally biased region" description="Basic and acidic residues" evidence="1">
    <location>
        <begin position="1"/>
        <end position="11"/>
    </location>
</feature>